<dbReference type="Proteomes" id="UP000292307">
    <property type="component" value="Chromosome"/>
</dbReference>
<dbReference type="RefSeq" id="WP_131145846.1">
    <property type="nucleotide sequence ID" value="NZ_CP036401.1"/>
</dbReference>
<evidence type="ECO:0000313" key="1">
    <source>
        <dbReference type="EMBL" id="QBI01726.1"/>
    </source>
</evidence>
<proteinExistence type="predicted"/>
<accession>A0ABX5RT92</accession>
<name>A0ABX5RT92_9BURK</name>
<organism evidence="1 2">
    <name type="scientific">Pseudoduganella albidiflava</name>
    <dbReference type="NCBI Taxonomy" id="321983"/>
    <lineage>
        <taxon>Bacteria</taxon>
        <taxon>Pseudomonadati</taxon>
        <taxon>Pseudomonadota</taxon>
        <taxon>Betaproteobacteria</taxon>
        <taxon>Burkholderiales</taxon>
        <taxon>Oxalobacteraceae</taxon>
        <taxon>Telluria group</taxon>
        <taxon>Pseudoduganella</taxon>
    </lineage>
</organism>
<sequence>MGPASPPAPMRPFGMAPDLDVDFSQADRPALVTGVLAQCCARPDPAFWWHQPVGLRTTALLHLVALTDARDEMPMHSTCTASGCGEVFAFDLPLRSLPGDAQDAGPLRVAFSDGRTVTLRRPTGDDLRRWRAARPATRTEALRTMLDTLLLDGAAGPEDEAGLSAALAELDPMVDFAVACACPACGAANQVALDLETLALARLAARQRALLMEVHRCAAHYGWTEAEVLAIPPARRAHYLALIEEER</sequence>
<evidence type="ECO:0000313" key="2">
    <source>
        <dbReference type="Proteomes" id="UP000292307"/>
    </source>
</evidence>
<dbReference type="EMBL" id="CP036401">
    <property type="protein sequence ID" value="QBI01726.1"/>
    <property type="molecule type" value="Genomic_DNA"/>
</dbReference>
<keyword evidence="2" id="KW-1185">Reference proteome</keyword>
<gene>
    <name evidence="1" type="ORF">EYF70_13360</name>
</gene>
<reference evidence="1 2" key="1">
    <citation type="submission" date="2019-02" db="EMBL/GenBank/DDBJ databases">
        <title>Draft Genome Sequences of Six Type Strains of the Genus Massilia.</title>
        <authorList>
            <person name="Miess H."/>
            <person name="Frediansyhah A."/>
            <person name="Gross H."/>
        </authorList>
    </citation>
    <scope>NUCLEOTIDE SEQUENCE [LARGE SCALE GENOMIC DNA]</scope>
    <source>
        <strain evidence="1 2">DSM 17472</strain>
    </source>
</reference>
<protein>
    <submittedName>
        <fullName evidence="1">Uncharacterized protein</fullName>
    </submittedName>
</protein>